<gene>
    <name evidence="2" type="ORF">QE383_003544</name>
</gene>
<dbReference type="SMART" id="SM00530">
    <property type="entry name" value="HTH_XRE"/>
    <property type="match status" value="1"/>
</dbReference>
<feature type="domain" description="HTH cro/C1-type" evidence="1">
    <location>
        <begin position="93"/>
        <end position="151"/>
    </location>
</feature>
<dbReference type="GO" id="GO:0003677">
    <property type="term" value="F:DNA binding"/>
    <property type="evidence" value="ECO:0007669"/>
    <property type="project" value="InterPro"/>
</dbReference>
<dbReference type="PROSITE" id="PS50943">
    <property type="entry name" value="HTH_CROC1"/>
    <property type="match status" value="1"/>
</dbReference>
<dbReference type="CDD" id="cd00093">
    <property type="entry name" value="HTH_XRE"/>
    <property type="match status" value="1"/>
</dbReference>
<protein>
    <submittedName>
        <fullName evidence="2">Ribosome-binding protein aMBF1 (Putative translation factor)</fullName>
    </submittedName>
</protein>
<dbReference type="EMBL" id="JAUTBB010000001">
    <property type="protein sequence ID" value="MDQ1121236.1"/>
    <property type="molecule type" value="Genomic_DNA"/>
</dbReference>
<dbReference type="Proteomes" id="UP001234354">
    <property type="component" value="Unassembled WGS sequence"/>
</dbReference>
<name>A0AAW8GFE7_9GAMM</name>
<organism evidence="2 3">
    <name type="scientific">Pseudoxanthomonas winnipegensis</name>
    <dbReference type="NCBI Taxonomy" id="2480810"/>
    <lineage>
        <taxon>Bacteria</taxon>
        <taxon>Pseudomonadati</taxon>
        <taxon>Pseudomonadota</taxon>
        <taxon>Gammaproteobacteria</taxon>
        <taxon>Lysobacterales</taxon>
        <taxon>Lysobacteraceae</taxon>
        <taxon>Pseudoxanthomonas</taxon>
    </lineage>
</organism>
<evidence type="ECO:0000313" key="3">
    <source>
        <dbReference type="Proteomes" id="UP001234354"/>
    </source>
</evidence>
<dbReference type="AlphaFoldDB" id="A0AAW8GFE7"/>
<dbReference type="Pfam" id="PF13560">
    <property type="entry name" value="HTH_31"/>
    <property type="match status" value="1"/>
</dbReference>
<dbReference type="InterPro" id="IPR001387">
    <property type="entry name" value="Cro/C1-type_HTH"/>
</dbReference>
<dbReference type="SUPFAM" id="SSF47413">
    <property type="entry name" value="lambda repressor-like DNA-binding domains"/>
    <property type="match status" value="1"/>
</dbReference>
<dbReference type="Gene3D" id="1.10.260.40">
    <property type="entry name" value="lambda repressor-like DNA-binding domains"/>
    <property type="match status" value="1"/>
</dbReference>
<accession>A0AAW8GFE7</accession>
<reference evidence="2" key="1">
    <citation type="submission" date="2023-07" db="EMBL/GenBank/DDBJ databases">
        <title>Functional and genomic diversity of the sorghum phyllosphere microbiome.</title>
        <authorList>
            <person name="Shade A."/>
        </authorList>
    </citation>
    <scope>NUCLEOTIDE SEQUENCE</scope>
    <source>
        <strain evidence="2">SORGH_AS_0908</strain>
    </source>
</reference>
<evidence type="ECO:0000259" key="1">
    <source>
        <dbReference type="PROSITE" id="PS50943"/>
    </source>
</evidence>
<sequence length="173" mass="19460">MPKEALKQFRISLVEHAPGHDMRLGTCSRNAADQDKLERTPRSTCSFSSPRSLTYVNRSIEAARATGSFPAWKAHKYAPVADKPPLPVYSRRLRQARETHAISQRALGIAAGLDEFVASTRVNRYETGVHQPDLQTLQRLAAVLELPVAYFYAEDDDLARLIAEFKERPKGKR</sequence>
<proteinExistence type="predicted"/>
<evidence type="ECO:0000313" key="2">
    <source>
        <dbReference type="EMBL" id="MDQ1121236.1"/>
    </source>
</evidence>
<dbReference type="InterPro" id="IPR010982">
    <property type="entry name" value="Lambda_DNA-bd_dom_sf"/>
</dbReference>
<comment type="caution">
    <text evidence="2">The sequence shown here is derived from an EMBL/GenBank/DDBJ whole genome shotgun (WGS) entry which is preliminary data.</text>
</comment>